<dbReference type="PANTHER" id="PTHR43479">
    <property type="entry name" value="ACREF/ENVCD OPERON REPRESSOR-RELATED"/>
    <property type="match status" value="1"/>
</dbReference>
<dbReference type="PRINTS" id="PR00455">
    <property type="entry name" value="HTHTETR"/>
</dbReference>
<dbReference type="AlphaFoldDB" id="A0A163ZNR2"/>
<accession>A0A163ZNR2</accession>
<evidence type="ECO:0000256" key="1">
    <source>
        <dbReference type="ARBA" id="ARBA00023125"/>
    </source>
</evidence>
<dbReference type="Gene3D" id="1.10.357.10">
    <property type="entry name" value="Tetracycline Repressor, domain 2"/>
    <property type="match status" value="1"/>
</dbReference>
<dbReference type="GO" id="GO:0003677">
    <property type="term" value="F:DNA binding"/>
    <property type="evidence" value="ECO:0007669"/>
    <property type="project" value="UniProtKB-UniRule"/>
</dbReference>
<name>A0A163ZNR2_9BACL</name>
<dbReference type="EMBL" id="LQRA01000038">
    <property type="protein sequence ID" value="KZE82148.1"/>
    <property type="molecule type" value="Genomic_DNA"/>
</dbReference>
<gene>
    <name evidence="4" type="ORF">AV654_08815</name>
</gene>
<organism evidence="4 5">
    <name type="scientific">Paenibacillus elgii</name>
    <dbReference type="NCBI Taxonomy" id="189691"/>
    <lineage>
        <taxon>Bacteria</taxon>
        <taxon>Bacillati</taxon>
        <taxon>Bacillota</taxon>
        <taxon>Bacilli</taxon>
        <taxon>Bacillales</taxon>
        <taxon>Paenibacillaceae</taxon>
        <taxon>Paenibacillus</taxon>
    </lineage>
</organism>
<sequence>MKSDMSPRTREQNEQIRKQRKQEILQAAIRVYVDKGYSASEMGDVASQAGLAHGLVYYYFKNKKALFRELYEVMMEESRQFTKTFFEQEGSVFELFKSYARIVCERVMENPVIPRFYMRISLDLHHLYTSEEFSPFEWMKNFMHQMTQAIEKGIAQGTIQPGDANLMARQFWGSVSQGMNYLDQVQQELIAQDIPETARKEQLKQILDQVVESSVSLFKP</sequence>
<dbReference type="eggNOG" id="COG1309">
    <property type="taxonomic scope" value="Bacteria"/>
</dbReference>
<dbReference type="STRING" id="1007103.GCA_000213315_07361"/>
<feature type="domain" description="HTH tetR-type" evidence="3">
    <location>
        <begin position="18"/>
        <end position="78"/>
    </location>
</feature>
<evidence type="ECO:0000313" key="4">
    <source>
        <dbReference type="EMBL" id="KZE82148.1"/>
    </source>
</evidence>
<dbReference type="Pfam" id="PF00440">
    <property type="entry name" value="TetR_N"/>
    <property type="match status" value="1"/>
</dbReference>
<dbReference type="InterPro" id="IPR036271">
    <property type="entry name" value="Tet_transcr_reg_TetR-rel_C_sf"/>
</dbReference>
<dbReference type="InterPro" id="IPR050624">
    <property type="entry name" value="HTH-type_Tx_Regulator"/>
</dbReference>
<proteinExistence type="predicted"/>
<dbReference type="SUPFAM" id="SSF48498">
    <property type="entry name" value="Tetracyclin repressor-like, C-terminal domain"/>
    <property type="match status" value="1"/>
</dbReference>
<dbReference type="SUPFAM" id="SSF46689">
    <property type="entry name" value="Homeodomain-like"/>
    <property type="match status" value="1"/>
</dbReference>
<evidence type="ECO:0000256" key="2">
    <source>
        <dbReference type="PROSITE-ProRule" id="PRU00335"/>
    </source>
</evidence>
<comment type="caution">
    <text evidence="4">The sequence shown here is derived from an EMBL/GenBank/DDBJ whole genome shotgun (WGS) entry which is preliminary data.</text>
</comment>
<keyword evidence="5" id="KW-1185">Reference proteome</keyword>
<feature type="DNA-binding region" description="H-T-H motif" evidence="2">
    <location>
        <begin position="41"/>
        <end position="60"/>
    </location>
</feature>
<dbReference type="PANTHER" id="PTHR43479:SF11">
    <property type="entry name" value="ACREF_ENVCD OPERON REPRESSOR-RELATED"/>
    <property type="match status" value="1"/>
</dbReference>
<dbReference type="InterPro" id="IPR009057">
    <property type="entry name" value="Homeodomain-like_sf"/>
</dbReference>
<reference evidence="5" key="1">
    <citation type="submission" date="2016-01" db="EMBL/GenBank/DDBJ databases">
        <title>Draft genome of Chromobacterium sp. F49.</title>
        <authorList>
            <person name="Hong K.W."/>
        </authorList>
    </citation>
    <scope>NUCLEOTIDE SEQUENCE [LARGE SCALE GENOMIC DNA]</scope>
    <source>
        <strain evidence="5">M63</strain>
    </source>
</reference>
<dbReference type="Proteomes" id="UP000076563">
    <property type="component" value="Unassembled WGS sequence"/>
</dbReference>
<dbReference type="OrthoDB" id="2373640at2"/>
<dbReference type="InterPro" id="IPR001647">
    <property type="entry name" value="HTH_TetR"/>
</dbReference>
<keyword evidence="1 2" id="KW-0238">DNA-binding</keyword>
<protein>
    <submittedName>
        <fullName evidence="4">TetR family transcriptional regulator</fullName>
    </submittedName>
</protein>
<dbReference type="PROSITE" id="PS50977">
    <property type="entry name" value="HTH_TETR_2"/>
    <property type="match status" value="1"/>
</dbReference>
<evidence type="ECO:0000259" key="3">
    <source>
        <dbReference type="PROSITE" id="PS50977"/>
    </source>
</evidence>
<evidence type="ECO:0000313" key="5">
    <source>
        <dbReference type="Proteomes" id="UP000076563"/>
    </source>
</evidence>